<dbReference type="Pfam" id="PF05186">
    <property type="entry name" value="Dpy-30"/>
    <property type="match status" value="1"/>
</dbReference>
<evidence type="ECO:0000256" key="3">
    <source>
        <dbReference type="ARBA" id="ARBA00023242"/>
    </source>
</evidence>
<reference evidence="5" key="1">
    <citation type="submission" date="2019-08" db="EMBL/GenBank/DDBJ databases">
        <title>The genome of the North American firefly Photinus pyralis.</title>
        <authorList>
            <consortium name="Photinus pyralis genome working group"/>
            <person name="Fallon T.R."/>
            <person name="Sander Lower S.E."/>
            <person name="Weng J.-K."/>
        </authorList>
    </citation>
    <scope>NUCLEOTIDE SEQUENCE</scope>
    <source>
        <strain evidence="5">TRF0915ILg1</strain>
        <tissue evidence="5">Whole body</tissue>
    </source>
</reference>
<keyword evidence="6" id="KW-1185">Reference proteome</keyword>
<feature type="compositionally biased region" description="Gly residues" evidence="4">
    <location>
        <begin position="107"/>
        <end position="122"/>
    </location>
</feature>
<evidence type="ECO:0000313" key="6">
    <source>
        <dbReference type="Proteomes" id="UP000801492"/>
    </source>
</evidence>
<evidence type="ECO:0000256" key="1">
    <source>
        <dbReference type="ARBA" id="ARBA00004123"/>
    </source>
</evidence>
<dbReference type="InterPro" id="IPR007858">
    <property type="entry name" value="Dpy-30_motif"/>
</dbReference>
<name>A0A8K0C8Z8_IGNLU</name>
<comment type="similarity">
    <text evidence="2">Belongs to the dpy-30 family.</text>
</comment>
<feature type="region of interest" description="Disordered" evidence="4">
    <location>
        <begin position="107"/>
        <end position="139"/>
    </location>
</feature>
<dbReference type="Gene3D" id="1.20.890.10">
    <property type="entry name" value="cAMP-dependent protein kinase regulatory subunit, dimerization-anchoring domain"/>
    <property type="match status" value="1"/>
</dbReference>
<dbReference type="AlphaFoldDB" id="A0A8K0C8Z8"/>
<evidence type="ECO:0000313" key="5">
    <source>
        <dbReference type="EMBL" id="KAF2882849.1"/>
    </source>
</evidence>
<feature type="compositionally biased region" description="Basic and acidic residues" evidence="4">
    <location>
        <begin position="129"/>
        <end position="139"/>
    </location>
</feature>
<feature type="region of interest" description="Disordered" evidence="4">
    <location>
        <begin position="190"/>
        <end position="209"/>
    </location>
</feature>
<gene>
    <name evidence="5" type="ORF">ILUMI_23361</name>
</gene>
<dbReference type="InterPro" id="IPR049629">
    <property type="entry name" value="DPY30_SDC1_DD"/>
</dbReference>
<dbReference type="GO" id="GO:0005634">
    <property type="term" value="C:nucleus"/>
    <property type="evidence" value="ECO:0007669"/>
    <property type="project" value="UniProtKB-SubCell"/>
</dbReference>
<dbReference type="Proteomes" id="UP000801492">
    <property type="component" value="Unassembled WGS sequence"/>
</dbReference>
<evidence type="ECO:0000256" key="2">
    <source>
        <dbReference type="ARBA" id="ARBA00010849"/>
    </source>
</evidence>
<dbReference type="CDD" id="cd22965">
    <property type="entry name" value="DD_DPY30_SDC1"/>
    <property type="match status" value="1"/>
</dbReference>
<protein>
    <submittedName>
        <fullName evidence="5">Uncharacterized protein</fullName>
    </submittedName>
</protein>
<organism evidence="5 6">
    <name type="scientific">Ignelater luminosus</name>
    <name type="common">Cucubano</name>
    <name type="synonym">Pyrophorus luminosus</name>
    <dbReference type="NCBI Taxonomy" id="2038154"/>
    <lineage>
        <taxon>Eukaryota</taxon>
        <taxon>Metazoa</taxon>
        <taxon>Ecdysozoa</taxon>
        <taxon>Arthropoda</taxon>
        <taxon>Hexapoda</taxon>
        <taxon>Insecta</taxon>
        <taxon>Pterygota</taxon>
        <taxon>Neoptera</taxon>
        <taxon>Endopterygota</taxon>
        <taxon>Coleoptera</taxon>
        <taxon>Polyphaga</taxon>
        <taxon>Elateriformia</taxon>
        <taxon>Elateroidea</taxon>
        <taxon>Elateridae</taxon>
        <taxon>Agrypninae</taxon>
        <taxon>Pyrophorini</taxon>
        <taxon>Ignelater</taxon>
    </lineage>
</organism>
<accession>A0A8K0C8Z8</accession>
<comment type="caution">
    <text evidence="5">The sequence shown here is derived from an EMBL/GenBank/DDBJ whole genome shotgun (WGS) entry which is preliminary data.</text>
</comment>
<evidence type="ECO:0000256" key="4">
    <source>
        <dbReference type="SAM" id="MobiDB-lite"/>
    </source>
</evidence>
<keyword evidence="3" id="KW-0539">Nucleus</keyword>
<sequence>METKAQNNGDTNSRDHVIQVSGVGFGDVGDKVGGGGRGGSGICGSSGRFVGSDTVLLGRSSGPFRAEVWGGQEVFLGGSGGGGNGSRGGGRDCGGGWDRMEGWGVGAGGGKARSGGGNGSVGAGRRRRRESEGDEKRVVEFPKKHRVDLSSLPTRQYLDQTVVPILLQGLSYLAKERPVDPVAALGNFLLKHKASSNSPDDSPDTEKKN</sequence>
<dbReference type="EMBL" id="VTPC01090587">
    <property type="protein sequence ID" value="KAF2882849.1"/>
    <property type="molecule type" value="Genomic_DNA"/>
</dbReference>
<dbReference type="OrthoDB" id="417678at2759"/>
<proteinExistence type="inferred from homology"/>
<comment type="subcellular location">
    <subcellularLocation>
        <location evidence="1">Nucleus</location>
    </subcellularLocation>
</comment>